<dbReference type="AlphaFoldDB" id="A0AAW2FHV2"/>
<proteinExistence type="predicted"/>
<protein>
    <submittedName>
        <fullName evidence="1">Uncharacterized protein</fullName>
    </submittedName>
</protein>
<evidence type="ECO:0000313" key="1">
    <source>
        <dbReference type="EMBL" id="KAL0113502.1"/>
    </source>
</evidence>
<sequence>MTSRLRIFTELKHSRFIAGTDYVIARALINIPFIDASGIVIGLREIFIVGNRVATVSSTGKRESRSSCRRSVHIMQADSTQPSFRRNILRIVPIRRRERKHESVLFLSLSSRALNAQDMILLFAEYAKRG</sequence>
<comment type="caution">
    <text evidence="1">The sequence shown here is derived from an EMBL/GenBank/DDBJ whole genome shotgun (WGS) entry which is preliminary data.</text>
</comment>
<name>A0AAW2FHV2_9HYME</name>
<organism evidence="1 2">
    <name type="scientific">Cardiocondyla obscurior</name>
    <dbReference type="NCBI Taxonomy" id="286306"/>
    <lineage>
        <taxon>Eukaryota</taxon>
        <taxon>Metazoa</taxon>
        <taxon>Ecdysozoa</taxon>
        <taxon>Arthropoda</taxon>
        <taxon>Hexapoda</taxon>
        <taxon>Insecta</taxon>
        <taxon>Pterygota</taxon>
        <taxon>Neoptera</taxon>
        <taxon>Endopterygota</taxon>
        <taxon>Hymenoptera</taxon>
        <taxon>Apocrita</taxon>
        <taxon>Aculeata</taxon>
        <taxon>Formicoidea</taxon>
        <taxon>Formicidae</taxon>
        <taxon>Myrmicinae</taxon>
        <taxon>Cardiocondyla</taxon>
    </lineage>
</organism>
<accession>A0AAW2FHV2</accession>
<dbReference type="Proteomes" id="UP001430953">
    <property type="component" value="Unassembled WGS sequence"/>
</dbReference>
<dbReference type="EMBL" id="JADYXP020000012">
    <property type="protein sequence ID" value="KAL0113502.1"/>
    <property type="molecule type" value="Genomic_DNA"/>
</dbReference>
<reference evidence="1 2" key="1">
    <citation type="submission" date="2023-03" db="EMBL/GenBank/DDBJ databases">
        <title>High recombination rates correlate with genetic variation in Cardiocondyla obscurior ants.</title>
        <authorList>
            <person name="Errbii M."/>
        </authorList>
    </citation>
    <scope>NUCLEOTIDE SEQUENCE [LARGE SCALE GENOMIC DNA]</scope>
    <source>
        <strain evidence="1">Alpha-2009</strain>
        <tissue evidence="1">Whole body</tissue>
    </source>
</reference>
<keyword evidence="2" id="KW-1185">Reference proteome</keyword>
<evidence type="ECO:0000313" key="2">
    <source>
        <dbReference type="Proteomes" id="UP001430953"/>
    </source>
</evidence>
<gene>
    <name evidence="1" type="ORF">PUN28_012569</name>
</gene>